<dbReference type="GO" id="GO:0003677">
    <property type="term" value="F:DNA binding"/>
    <property type="evidence" value="ECO:0007669"/>
    <property type="project" value="UniProtKB-KW"/>
</dbReference>
<keyword evidence="5" id="KW-1185">Reference proteome</keyword>
<comment type="caution">
    <text evidence="2">Lacks conserved residue(s) required for the propagation of feature annotation.</text>
</comment>
<dbReference type="EMBL" id="VFOX01000001">
    <property type="protein sequence ID" value="TQL84572.1"/>
    <property type="molecule type" value="Genomic_DNA"/>
</dbReference>
<dbReference type="OrthoDB" id="3171335at2"/>
<dbReference type="SUPFAM" id="SSF52172">
    <property type="entry name" value="CheY-like"/>
    <property type="match status" value="1"/>
</dbReference>
<dbReference type="PANTHER" id="PTHR43214:SF43">
    <property type="entry name" value="TWO-COMPONENT RESPONSE REGULATOR"/>
    <property type="match status" value="1"/>
</dbReference>
<evidence type="ECO:0000313" key="4">
    <source>
        <dbReference type="EMBL" id="TQL84572.1"/>
    </source>
</evidence>
<protein>
    <submittedName>
        <fullName evidence="4">LuxR family two component transcriptional regulator</fullName>
    </submittedName>
</protein>
<dbReference type="InterPro" id="IPR001789">
    <property type="entry name" value="Sig_transdc_resp-reg_receiver"/>
</dbReference>
<reference evidence="4 5" key="1">
    <citation type="submission" date="2019-06" db="EMBL/GenBank/DDBJ databases">
        <title>Sequencing the genomes of 1000 actinobacteria strains.</title>
        <authorList>
            <person name="Klenk H.-P."/>
        </authorList>
    </citation>
    <scope>NUCLEOTIDE SEQUENCE [LARGE SCALE GENOMIC DNA]</scope>
    <source>
        <strain evidence="4 5">DSM 20169</strain>
    </source>
</reference>
<dbReference type="InterPro" id="IPR011006">
    <property type="entry name" value="CheY-like_superfamily"/>
</dbReference>
<sequence length="211" mass="22413">MVVCVGIIDDHRAMLLGTTAIVNGHPGMHVVAMGKTVAELVAFRQRMDVILLGLTLSDGSTPAQNIAALSWTGARVLAYAADEQIGLIREAARAGAVGMIKKSDEAPQLVATLRAAARGQLVAGADWVRGGRGDASGARINLSTRESEVLALYAAGETAERVAQALFVSRETVLDHIRRIRVKYAAVGRPALTKVDLFRRAVEDGFVQQDS</sequence>
<organism evidence="4 5">
    <name type="scientific">Microbacterium saperdae</name>
    <dbReference type="NCBI Taxonomy" id="69368"/>
    <lineage>
        <taxon>Bacteria</taxon>
        <taxon>Bacillati</taxon>
        <taxon>Actinomycetota</taxon>
        <taxon>Actinomycetes</taxon>
        <taxon>Micrococcales</taxon>
        <taxon>Microbacteriaceae</taxon>
        <taxon>Microbacterium</taxon>
    </lineage>
</organism>
<proteinExistence type="predicted"/>
<comment type="caution">
    <text evidence="4">The sequence shown here is derived from an EMBL/GenBank/DDBJ whole genome shotgun (WGS) entry which is preliminary data.</text>
</comment>
<feature type="domain" description="Response regulatory" evidence="3">
    <location>
        <begin position="4"/>
        <end position="117"/>
    </location>
</feature>
<dbReference type="PROSITE" id="PS50110">
    <property type="entry name" value="RESPONSE_REGULATORY"/>
    <property type="match status" value="1"/>
</dbReference>
<dbReference type="PRINTS" id="PR00038">
    <property type="entry name" value="HTHLUXR"/>
</dbReference>
<dbReference type="InterPro" id="IPR016032">
    <property type="entry name" value="Sig_transdc_resp-reg_C-effctor"/>
</dbReference>
<keyword evidence="1" id="KW-0238">DNA-binding</keyword>
<dbReference type="PANTHER" id="PTHR43214">
    <property type="entry name" value="TWO-COMPONENT RESPONSE REGULATOR"/>
    <property type="match status" value="1"/>
</dbReference>
<dbReference type="InterPro" id="IPR039420">
    <property type="entry name" value="WalR-like"/>
</dbReference>
<dbReference type="AlphaFoldDB" id="A0A543BI98"/>
<name>A0A543BI98_9MICO</name>
<evidence type="ECO:0000259" key="3">
    <source>
        <dbReference type="PROSITE" id="PS50110"/>
    </source>
</evidence>
<dbReference type="InterPro" id="IPR000792">
    <property type="entry name" value="Tscrpt_reg_LuxR_C"/>
</dbReference>
<gene>
    <name evidence="4" type="ORF">FB560_0159</name>
</gene>
<dbReference type="Proteomes" id="UP000317209">
    <property type="component" value="Unassembled WGS sequence"/>
</dbReference>
<dbReference type="GO" id="GO:0000160">
    <property type="term" value="P:phosphorelay signal transduction system"/>
    <property type="evidence" value="ECO:0007669"/>
    <property type="project" value="InterPro"/>
</dbReference>
<dbReference type="Gene3D" id="3.40.50.2300">
    <property type="match status" value="1"/>
</dbReference>
<dbReference type="GO" id="GO:0006355">
    <property type="term" value="P:regulation of DNA-templated transcription"/>
    <property type="evidence" value="ECO:0007669"/>
    <property type="project" value="InterPro"/>
</dbReference>
<dbReference type="PROSITE" id="PS00622">
    <property type="entry name" value="HTH_LUXR_1"/>
    <property type="match status" value="1"/>
</dbReference>
<dbReference type="Pfam" id="PF00072">
    <property type="entry name" value="Response_reg"/>
    <property type="match status" value="1"/>
</dbReference>
<evidence type="ECO:0000256" key="2">
    <source>
        <dbReference type="PROSITE-ProRule" id="PRU00169"/>
    </source>
</evidence>
<dbReference type="SUPFAM" id="SSF46894">
    <property type="entry name" value="C-terminal effector domain of the bipartite response regulators"/>
    <property type="match status" value="1"/>
</dbReference>
<dbReference type="Pfam" id="PF00196">
    <property type="entry name" value="GerE"/>
    <property type="match status" value="1"/>
</dbReference>
<accession>A0A543BI98</accession>
<dbReference type="SMART" id="SM00421">
    <property type="entry name" value="HTH_LUXR"/>
    <property type="match status" value="1"/>
</dbReference>
<evidence type="ECO:0000256" key="1">
    <source>
        <dbReference type="ARBA" id="ARBA00023125"/>
    </source>
</evidence>
<evidence type="ECO:0000313" key="5">
    <source>
        <dbReference type="Proteomes" id="UP000317209"/>
    </source>
</evidence>